<dbReference type="AlphaFoldDB" id="A0A0E3VU49"/>
<feature type="region of interest" description="Disordered" evidence="1">
    <location>
        <begin position="49"/>
        <end position="73"/>
    </location>
</feature>
<dbReference type="Proteomes" id="UP000063308">
    <property type="component" value="Chromosome"/>
</dbReference>
<evidence type="ECO:0000313" key="3">
    <source>
        <dbReference type="Proteomes" id="UP000063308"/>
    </source>
</evidence>
<dbReference type="EMBL" id="AP014685">
    <property type="protein sequence ID" value="BAR56790.1"/>
    <property type="molecule type" value="Genomic_DNA"/>
</dbReference>
<evidence type="ECO:0000256" key="1">
    <source>
        <dbReference type="SAM" id="MobiDB-lite"/>
    </source>
</evidence>
<name>A0A0E3VU49_9BRAD</name>
<evidence type="ECO:0000313" key="2">
    <source>
        <dbReference type="EMBL" id="BAR56790.1"/>
    </source>
</evidence>
<accession>A0A0E3VU49</accession>
<organism evidence="2 3">
    <name type="scientific">Bradyrhizobium diazoefficiens</name>
    <dbReference type="NCBI Taxonomy" id="1355477"/>
    <lineage>
        <taxon>Bacteria</taxon>
        <taxon>Pseudomonadati</taxon>
        <taxon>Pseudomonadota</taxon>
        <taxon>Alphaproteobacteria</taxon>
        <taxon>Hyphomicrobiales</taxon>
        <taxon>Nitrobacteraceae</taxon>
        <taxon>Bradyrhizobium</taxon>
    </lineage>
</organism>
<reference evidence="2 3" key="1">
    <citation type="submission" date="2014-11" db="EMBL/GenBank/DDBJ databases">
        <title>Symbiosis island explosion on the genome of extra-slow-growing strains of soybean bradyrhizobia with massive insertion sequences.</title>
        <authorList>
            <person name="Iida T."/>
            <person name="Minamisawa K."/>
        </authorList>
    </citation>
    <scope>NUCLEOTIDE SEQUENCE [LARGE SCALE GENOMIC DNA]</scope>
    <source>
        <strain evidence="2 3">NK6</strain>
    </source>
</reference>
<protein>
    <submittedName>
        <fullName evidence="2">Uncharacterized protein</fullName>
    </submittedName>
</protein>
<gene>
    <name evidence="2" type="ORF">NK6_3614</name>
</gene>
<proteinExistence type="predicted"/>
<sequence length="73" mass="7899">MARVSSSSRRSHGAATSFARAERVGVRGLFPQKRWQLDSRRVPLTRIASAMQSGLSPQAGRGKDLSSSFPARA</sequence>